<dbReference type="KEGG" id="vin:AKJ08_0078"/>
<dbReference type="AlphaFoldDB" id="A0A0K1P8D4"/>
<protein>
    <submittedName>
        <fullName evidence="1">Phosphohistidine phosphatase SixA</fullName>
    </submittedName>
</protein>
<proteinExistence type="predicted"/>
<name>A0A0K1P8D4_9BACT</name>
<dbReference type="STRING" id="1391653.AKJ08_0078"/>
<dbReference type="Pfam" id="PF00300">
    <property type="entry name" value="His_Phos_1"/>
    <property type="match status" value="1"/>
</dbReference>
<organism evidence="1 2">
    <name type="scientific">Vulgatibacter incomptus</name>
    <dbReference type="NCBI Taxonomy" id="1391653"/>
    <lineage>
        <taxon>Bacteria</taxon>
        <taxon>Pseudomonadati</taxon>
        <taxon>Myxococcota</taxon>
        <taxon>Myxococcia</taxon>
        <taxon>Myxococcales</taxon>
        <taxon>Cystobacterineae</taxon>
        <taxon>Vulgatibacteraceae</taxon>
        <taxon>Vulgatibacter</taxon>
    </lineage>
</organism>
<reference evidence="1 2" key="1">
    <citation type="submission" date="2015-08" db="EMBL/GenBank/DDBJ databases">
        <authorList>
            <person name="Babu N.S."/>
            <person name="Beckwith C.J."/>
            <person name="Beseler K.G."/>
            <person name="Brison A."/>
            <person name="Carone J.V."/>
            <person name="Caskin T.P."/>
            <person name="Diamond M."/>
            <person name="Durham M.E."/>
            <person name="Foxe J.M."/>
            <person name="Go M."/>
            <person name="Henderson B.A."/>
            <person name="Jones I.B."/>
            <person name="McGettigan J.A."/>
            <person name="Micheletti S.J."/>
            <person name="Nasrallah M.E."/>
            <person name="Ortiz D."/>
            <person name="Piller C.R."/>
            <person name="Privatt S.R."/>
            <person name="Schneider S.L."/>
            <person name="Sharp S."/>
            <person name="Smith T.C."/>
            <person name="Stanton J.D."/>
            <person name="Ullery H.E."/>
            <person name="Wilson R.J."/>
            <person name="Serrano M.G."/>
            <person name="Buck G."/>
            <person name="Lee V."/>
            <person name="Wang Y."/>
            <person name="Carvalho R."/>
            <person name="Voegtly L."/>
            <person name="Shi R."/>
            <person name="Duckworth R."/>
            <person name="Johnson A."/>
            <person name="Loviza R."/>
            <person name="Walstead R."/>
            <person name="Shah Z."/>
            <person name="Kiflezghi M."/>
            <person name="Wade K."/>
            <person name="Ball S.L."/>
            <person name="Bradley K.W."/>
            <person name="Asai D.J."/>
            <person name="Bowman C.A."/>
            <person name="Russell D.A."/>
            <person name="Pope W.H."/>
            <person name="Jacobs-Sera D."/>
            <person name="Hendrix R.W."/>
            <person name="Hatfull G.F."/>
        </authorList>
    </citation>
    <scope>NUCLEOTIDE SEQUENCE [LARGE SCALE GENOMIC DNA]</scope>
    <source>
        <strain evidence="1 2">DSM 27710</strain>
    </source>
</reference>
<dbReference type="GO" id="GO:0101006">
    <property type="term" value="F:protein histidine phosphatase activity"/>
    <property type="evidence" value="ECO:0007669"/>
    <property type="project" value="InterPro"/>
</dbReference>
<dbReference type="InterPro" id="IPR029033">
    <property type="entry name" value="His_PPase_superfam"/>
</dbReference>
<dbReference type="SMART" id="SM00855">
    <property type="entry name" value="PGAM"/>
    <property type="match status" value="1"/>
</dbReference>
<sequence length="166" mass="17760">MRVYLMRHGEAADVGGYDRDDDRPLTSDGRRRVRLGAKLWAERGDPAPEAWLVSPLVRAVQTAEICASAFASESPIEVSRELLPDARVSVAAERIEREAASAIALVGHQPLMGGLAAYLLGLRTVPSQVQPGAILAIDLQDEGAGRLAWHLVPNADGQGPRILVPA</sequence>
<keyword evidence="2" id="KW-1185">Reference proteome</keyword>
<dbReference type="CDD" id="cd07067">
    <property type="entry name" value="HP_PGM_like"/>
    <property type="match status" value="1"/>
</dbReference>
<dbReference type="EMBL" id="CP012332">
    <property type="protein sequence ID" value="AKU89691.1"/>
    <property type="molecule type" value="Genomic_DNA"/>
</dbReference>
<dbReference type="OrthoDB" id="9810154at2"/>
<dbReference type="SUPFAM" id="SSF53254">
    <property type="entry name" value="Phosphoglycerate mutase-like"/>
    <property type="match status" value="1"/>
</dbReference>
<dbReference type="GO" id="GO:0005737">
    <property type="term" value="C:cytoplasm"/>
    <property type="evidence" value="ECO:0007669"/>
    <property type="project" value="InterPro"/>
</dbReference>
<accession>A0A0K1P8D4</accession>
<dbReference type="InterPro" id="IPR013078">
    <property type="entry name" value="His_Pase_superF_clade-1"/>
</dbReference>
<evidence type="ECO:0000313" key="2">
    <source>
        <dbReference type="Proteomes" id="UP000055590"/>
    </source>
</evidence>
<dbReference type="Proteomes" id="UP000055590">
    <property type="component" value="Chromosome"/>
</dbReference>
<dbReference type="NCBIfam" id="TIGR00249">
    <property type="entry name" value="sixA"/>
    <property type="match status" value="1"/>
</dbReference>
<dbReference type="RefSeq" id="WP_050724250.1">
    <property type="nucleotide sequence ID" value="NZ_CP012332.1"/>
</dbReference>
<dbReference type="InterPro" id="IPR004449">
    <property type="entry name" value="SixA"/>
</dbReference>
<evidence type="ECO:0000313" key="1">
    <source>
        <dbReference type="EMBL" id="AKU89691.1"/>
    </source>
</evidence>
<gene>
    <name evidence="1" type="ORF">AKJ08_0078</name>
</gene>
<dbReference type="Gene3D" id="3.40.50.1240">
    <property type="entry name" value="Phosphoglycerate mutase-like"/>
    <property type="match status" value="1"/>
</dbReference>